<dbReference type="AlphaFoldDB" id="A0A914E673"/>
<evidence type="ECO:0000313" key="2">
    <source>
        <dbReference type="WBParaSite" id="ACRNAN_scaffold597.g15346.t1"/>
    </source>
</evidence>
<dbReference type="Gene3D" id="3.30.420.10">
    <property type="entry name" value="Ribonuclease H-like superfamily/Ribonuclease H"/>
    <property type="match status" value="1"/>
</dbReference>
<name>A0A914E673_9BILA</name>
<dbReference type="Proteomes" id="UP000887540">
    <property type="component" value="Unplaced"/>
</dbReference>
<reference evidence="2" key="1">
    <citation type="submission" date="2022-11" db="UniProtKB">
        <authorList>
            <consortium name="WormBaseParasite"/>
        </authorList>
    </citation>
    <scope>IDENTIFICATION</scope>
</reference>
<keyword evidence="1" id="KW-1185">Reference proteome</keyword>
<proteinExistence type="predicted"/>
<accession>A0A914E673</accession>
<organism evidence="1 2">
    <name type="scientific">Acrobeloides nanus</name>
    <dbReference type="NCBI Taxonomy" id="290746"/>
    <lineage>
        <taxon>Eukaryota</taxon>
        <taxon>Metazoa</taxon>
        <taxon>Ecdysozoa</taxon>
        <taxon>Nematoda</taxon>
        <taxon>Chromadorea</taxon>
        <taxon>Rhabditida</taxon>
        <taxon>Tylenchina</taxon>
        <taxon>Cephalobomorpha</taxon>
        <taxon>Cephaloboidea</taxon>
        <taxon>Cephalobidae</taxon>
        <taxon>Acrobeloides</taxon>
    </lineage>
</organism>
<protein>
    <submittedName>
        <fullName evidence="2">Tc1-like transposase DDE domain-containing protein</fullName>
    </submittedName>
</protein>
<dbReference type="WBParaSite" id="ACRNAN_scaffold597.g15346.t1">
    <property type="protein sequence ID" value="ACRNAN_scaffold597.g15346.t1"/>
    <property type="gene ID" value="ACRNAN_scaffold597.g15346"/>
</dbReference>
<evidence type="ECO:0000313" key="1">
    <source>
        <dbReference type="Proteomes" id="UP000887540"/>
    </source>
</evidence>
<dbReference type="InterPro" id="IPR036397">
    <property type="entry name" value="RNaseH_sf"/>
</dbReference>
<dbReference type="GO" id="GO:0003676">
    <property type="term" value="F:nucleic acid binding"/>
    <property type="evidence" value="ECO:0007669"/>
    <property type="project" value="InterPro"/>
</dbReference>
<sequence>MMLPPPCFTVEATCSRKEECGGMRNYYKYMVPTVNHGGGSIMVWGKWVSWGSFIDIASSCNTMTQSMACLMCARNKVLDHPPQSPDLNPIEHLWEELRAKGKKFRNKDEAWKFYRTEWEKISEETLKKLVDSMPRRLAEVIHSKGYPTKY</sequence>